<keyword evidence="3" id="KW-1185">Reference proteome</keyword>
<keyword evidence="1" id="KW-0812">Transmembrane</keyword>
<evidence type="ECO:0000256" key="1">
    <source>
        <dbReference type="SAM" id="Phobius"/>
    </source>
</evidence>
<gene>
    <name evidence="2" type="ORF">UCREL1_5383</name>
</gene>
<proteinExistence type="predicted"/>
<organism evidence="2 3">
    <name type="scientific">Eutypa lata (strain UCR-EL1)</name>
    <name type="common">Grapevine dieback disease fungus</name>
    <name type="synonym">Eutypa armeniacae</name>
    <dbReference type="NCBI Taxonomy" id="1287681"/>
    <lineage>
        <taxon>Eukaryota</taxon>
        <taxon>Fungi</taxon>
        <taxon>Dikarya</taxon>
        <taxon>Ascomycota</taxon>
        <taxon>Pezizomycotina</taxon>
        <taxon>Sordariomycetes</taxon>
        <taxon>Xylariomycetidae</taxon>
        <taxon>Xylariales</taxon>
        <taxon>Diatrypaceae</taxon>
        <taxon>Eutypa</taxon>
    </lineage>
</organism>
<protein>
    <submittedName>
        <fullName evidence="2">Uncharacterized protein</fullName>
    </submittedName>
</protein>
<dbReference type="KEGG" id="ela:UCREL1_5383"/>
<evidence type="ECO:0000313" key="2">
    <source>
        <dbReference type="EMBL" id="EMR67612.1"/>
    </source>
</evidence>
<reference evidence="3" key="1">
    <citation type="journal article" date="2013" name="Genome Announc.">
        <title>Draft genome sequence of the grapevine dieback fungus Eutypa lata UCR-EL1.</title>
        <authorList>
            <person name="Blanco-Ulate B."/>
            <person name="Rolshausen P.E."/>
            <person name="Cantu D."/>
        </authorList>
    </citation>
    <scope>NUCLEOTIDE SEQUENCE [LARGE SCALE GENOMIC DNA]</scope>
    <source>
        <strain evidence="3">UCR-EL1</strain>
    </source>
</reference>
<accession>M7STP9</accession>
<sequence length="140" mass="15055">MLVEFEKSLDVSWAVFSNLSYDVAVAVIGGPLIFAGLAISLEIIIEGCVGPVGDFRFINSVSGNMTVREMSQNPQLTFSGLQTIEDTLTVANNSNVTLGFEHLANISTIFMANNTLTTIPGNMHNLNAANKIYLNGQIDT</sequence>
<feature type="transmembrane region" description="Helical" evidence="1">
    <location>
        <begin position="23"/>
        <end position="45"/>
    </location>
</feature>
<dbReference type="HOGENOM" id="CLU_1835169_0_0_1"/>
<evidence type="ECO:0000313" key="3">
    <source>
        <dbReference type="Proteomes" id="UP000012174"/>
    </source>
</evidence>
<dbReference type="EMBL" id="KB706403">
    <property type="protein sequence ID" value="EMR67612.1"/>
    <property type="molecule type" value="Genomic_DNA"/>
</dbReference>
<keyword evidence="1" id="KW-0472">Membrane</keyword>
<keyword evidence="1" id="KW-1133">Transmembrane helix</keyword>
<dbReference type="Proteomes" id="UP000012174">
    <property type="component" value="Unassembled WGS sequence"/>
</dbReference>
<dbReference type="OrthoDB" id="4763830at2759"/>
<name>M7STP9_EUTLA</name>
<dbReference type="SUPFAM" id="SSF52058">
    <property type="entry name" value="L domain-like"/>
    <property type="match status" value="1"/>
</dbReference>
<dbReference type="AlphaFoldDB" id="M7STP9"/>